<dbReference type="OrthoDB" id="2339326at2"/>
<organism evidence="4 5">
    <name type="scientific">Vagococcus fessus</name>
    <dbReference type="NCBI Taxonomy" id="120370"/>
    <lineage>
        <taxon>Bacteria</taxon>
        <taxon>Bacillati</taxon>
        <taxon>Bacillota</taxon>
        <taxon>Bacilli</taxon>
        <taxon>Lactobacillales</taxon>
        <taxon>Enterococcaceae</taxon>
        <taxon>Vagococcus</taxon>
    </lineage>
</organism>
<name>A0A430ACH5_9ENTE</name>
<accession>A0A430ACH5</accession>
<dbReference type="AlphaFoldDB" id="A0A430ACH5"/>
<proteinExistence type="predicted"/>
<evidence type="ECO:0000256" key="1">
    <source>
        <dbReference type="SAM" id="MobiDB-lite"/>
    </source>
</evidence>
<dbReference type="Pfam" id="PF13731">
    <property type="entry name" value="WxL"/>
    <property type="match status" value="1"/>
</dbReference>
<protein>
    <recommendedName>
        <fullName evidence="3">WxL domain-containing protein</fullName>
    </recommendedName>
</protein>
<dbReference type="Proteomes" id="UP000287101">
    <property type="component" value="Unassembled WGS sequence"/>
</dbReference>
<keyword evidence="2" id="KW-0732">Signal</keyword>
<feature type="chain" id="PRO_5019217115" description="WxL domain-containing protein" evidence="2">
    <location>
        <begin position="25"/>
        <end position="258"/>
    </location>
</feature>
<dbReference type="EMBL" id="NGJY01000001">
    <property type="protein sequence ID" value="RSU04921.1"/>
    <property type="molecule type" value="Genomic_DNA"/>
</dbReference>
<sequence>MKNTIKLMTTILLAGSAMAPVVLAADTEGGTLTSTGKVTFKPNTGEGSVTPPAKPEEPGQPVFPWDPNKPGTPNPGGQGPLSIDFASSFDFGEQEIVSKDMDYKAKAQLASDTELPEGEVPTQEVPNFVQITDNRGTEAGWKLTVKQDEQFKATKKANKDLTGAVITLGNANFYTHSESAAAVGESSLDLTPGETVTVMAATVNTGAGTQFVQWGTEEGKDAATSVNLFVPGSTTKYTDVYNTTLTWELSDSIENTEV</sequence>
<feature type="domain" description="WxL" evidence="3">
    <location>
        <begin position="29"/>
        <end position="251"/>
    </location>
</feature>
<reference evidence="4 5" key="1">
    <citation type="submission" date="2017-05" db="EMBL/GenBank/DDBJ databases">
        <title>Vagococcus spp. assemblies.</title>
        <authorList>
            <person name="Gulvik C.A."/>
        </authorList>
    </citation>
    <scope>NUCLEOTIDE SEQUENCE [LARGE SCALE GENOMIC DNA]</scope>
    <source>
        <strain evidence="4 5">CCUG 41755</strain>
    </source>
</reference>
<gene>
    <name evidence="4" type="ORF">CBF31_02555</name>
</gene>
<comment type="caution">
    <text evidence="4">The sequence shown here is derived from an EMBL/GenBank/DDBJ whole genome shotgun (WGS) entry which is preliminary data.</text>
</comment>
<evidence type="ECO:0000313" key="4">
    <source>
        <dbReference type="EMBL" id="RSU04921.1"/>
    </source>
</evidence>
<feature type="compositionally biased region" description="Polar residues" evidence="1">
    <location>
        <begin position="34"/>
        <end position="47"/>
    </location>
</feature>
<dbReference type="RefSeq" id="WP_126830667.1">
    <property type="nucleotide sequence ID" value="NZ_CBCRYB010000019.1"/>
</dbReference>
<evidence type="ECO:0000256" key="2">
    <source>
        <dbReference type="SAM" id="SignalP"/>
    </source>
</evidence>
<keyword evidence="5" id="KW-1185">Reference proteome</keyword>
<evidence type="ECO:0000313" key="5">
    <source>
        <dbReference type="Proteomes" id="UP000287101"/>
    </source>
</evidence>
<feature type="region of interest" description="Disordered" evidence="1">
    <location>
        <begin position="34"/>
        <end position="78"/>
    </location>
</feature>
<evidence type="ECO:0000259" key="3">
    <source>
        <dbReference type="Pfam" id="PF13731"/>
    </source>
</evidence>
<dbReference type="InterPro" id="IPR027994">
    <property type="entry name" value="WxL_dom"/>
</dbReference>
<feature type="signal peptide" evidence="2">
    <location>
        <begin position="1"/>
        <end position="24"/>
    </location>
</feature>